<protein>
    <recommendedName>
        <fullName evidence="3">Protein kinase domain-containing protein</fullName>
    </recommendedName>
</protein>
<dbReference type="AlphaFoldDB" id="A0A9W8J2J6"/>
<feature type="non-terminal residue" evidence="1">
    <location>
        <position position="1"/>
    </location>
</feature>
<evidence type="ECO:0000313" key="2">
    <source>
        <dbReference type="Proteomes" id="UP001140091"/>
    </source>
</evidence>
<organism evidence="1 2">
    <name type="scientific">Candolleomyces eurysporus</name>
    <dbReference type="NCBI Taxonomy" id="2828524"/>
    <lineage>
        <taxon>Eukaryota</taxon>
        <taxon>Fungi</taxon>
        <taxon>Dikarya</taxon>
        <taxon>Basidiomycota</taxon>
        <taxon>Agaricomycotina</taxon>
        <taxon>Agaricomycetes</taxon>
        <taxon>Agaricomycetidae</taxon>
        <taxon>Agaricales</taxon>
        <taxon>Agaricineae</taxon>
        <taxon>Psathyrellaceae</taxon>
        <taxon>Candolleomyces</taxon>
    </lineage>
</organism>
<keyword evidence="2" id="KW-1185">Reference proteome</keyword>
<reference evidence="1" key="1">
    <citation type="submission" date="2022-06" db="EMBL/GenBank/DDBJ databases">
        <title>Genome Sequence of Candolleomyces eurysporus.</title>
        <authorList>
            <person name="Buettner E."/>
        </authorList>
    </citation>
    <scope>NUCLEOTIDE SEQUENCE</scope>
    <source>
        <strain evidence="1">VTCC 930004</strain>
    </source>
</reference>
<dbReference type="EMBL" id="JANBPK010001038">
    <property type="protein sequence ID" value="KAJ2927102.1"/>
    <property type="molecule type" value="Genomic_DNA"/>
</dbReference>
<comment type="caution">
    <text evidence="1">The sequence shown here is derived from an EMBL/GenBank/DDBJ whole genome shotgun (WGS) entry which is preliminary data.</text>
</comment>
<name>A0A9W8J2J6_9AGAR</name>
<evidence type="ECO:0000313" key="1">
    <source>
        <dbReference type="EMBL" id="KAJ2927102.1"/>
    </source>
</evidence>
<gene>
    <name evidence="1" type="ORF">H1R20_g9998</name>
</gene>
<accession>A0A9W8J2J6</accession>
<dbReference type="Proteomes" id="UP001140091">
    <property type="component" value="Unassembled WGS sequence"/>
</dbReference>
<proteinExistence type="predicted"/>
<evidence type="ECO:0008006" key="3">
    <source>
        <dbReference type="Google" id="ProtNLM"/>
    </source>
</evidence>
<dbReference type="OrthoDB" id="2722301at2759"/>
<sequence>MQQGLVFFHLRGVGHRDFSFENTLVNHFSKAHSEGEHPRRKKLRKDGLLCYGLFDYNASMFMPEGPRIGEFRLPSAMSEWGRYGCLTHDTDQGEYDYDPFAYDVGMMGRVFCSESQVRGDS</sequence>